<feature type="transmembrane region" description="Helical" evidence="7">
    <location>
        <begin position="126"/>
        <end position="144"/>
    </location>
</feature>
<evidence type="ECO:0000256" key="6">
    <source>
        <dbReference type="ARBA" id="ARBA00023136"/>
    </source>
</evidence>
<evidence type="ECO:0000256" key="2">
    <source>
        <dbReference type="ARBA" id="ARBA00005745"/>
    </source>
</evidence>
<proteinExistence type="inferred from homology"/>
<dbReference type="InterPro" id="IPR003004">
    <property type="entry name" value="GspF/PilC"/>
</dbReference>
<dbReference type="RefSeq" id="WP_223876679.1">
    <property type="nucleotide sequence ID" value="NZ_BJDJ01000024.1"/>
</dbReference>
<feature type="transmembrane region" description="Helical" evidence="7">
    <location>
        <begin position="316"/>
        <end position="341"/>
    </location>
</feature>
<evidence type="ECO:0000256" key="7">
    <source>
        <dbReference type="SAM" id="Phobius"/>
    </source>
</evidence>
<evidence type="ECO:0000256" key="4">
    <source>
        <dbReference type="ARBA" id="ARBA00022692"/>
    </source>
</evidence>
<dbReference type="InterPro" id="IPR042094">
    <property type="entry name" value="T2SS_GspF_sf"/>
</dbReference>
<organism evidence="9 10">
    <name type="scientific">Lactiplantibacillus daowaiensis</name>
    <dbReference type="NCBI Taxonomy" id="2559918"/>
    <lineage>
        <taxon>Bacteria</taxon>
        <taxon>Bacillati</taxon>
        <taxon>Bacillota</taxon>
        <taxon>Bacilli</taxon>
        <taxon>Lactobacillales</taxon>
        <taxon>Lactobacillaceae</taxon>
        <taxon>Lactiplantibacillus</taxon>
    </lineage>
</organism>
<keyword evidence="3" id="KW-1003">Cell membrane</keyword>
<evidence type="ECO:0000256" key="3">
    <source>
        <dbReference type="ARBA" id="ARBA00022475"/>
    </source>
</evidence>
<feature type="transmembrane region" description="Helical" evidence="7">
    <location>
        <begin position="199"/>
        <end position="218"/>
    </location>
</feature>
<feature type="domain" description="Type II secretion system protein GspF" evidence="8">
    <location>
        <begin position="33"/>
        <end position="150"/>
    </location>
</feature>
<dbReference type="PANTHER" id="PTHR30012:SF0">
    <property type="entry name" value="TYPE II SECRETION SYSTEM PROTEIN F-RELATED"/>
    <property type="match status" value="1"/>
</dbReference>
<keyword evidence="4 7" id="KW-0812">Transmembrane</keyword>
<feature type="domain" description="Type II secretion system protein GspF" evidence="8">
    <location>
        <begin position="222"/>
        <end position="339"/>
    </location>
</feature>
<comment type="caution">
    <text evidence="9">The sequence shown here is derived from an EMBL/GenBank/DDBJ whole genome shotgun (WGS) entry which is preliminary data.</text>
</comment>
<evidence type="ECO:0000256" key="5">
    <source>
        <dbReference type="ARBA" id="ARBA00022989"/>
    </source>
</evidence>
<evidence type="ECO:0000256" key="1">
    <source>
        <dbReference type="ARBA" id="ARBA00004651"/>
    </source>
</evidence>
<dbReference type="PRINTS" id="PR00812">
    <property type="entry name" value="BCTERIALGSPF"/>
</dbReference>
<keyword evidence="5 7" id="KW-1133">Transmembrane helix</keyword>
<evidence type="ECO:0000313" key="10">
    <source>
        <dbReference type="Proteomes" id="UP001596282"/>
    </source>
</evidence>
<dbReference type="Pfam" id="PF00482">
    <property type="entry name" value="T2SSF"/>
    <property type="match status" value="2"/>
</dbReference>
<keyword evidence="6 7" id="KW-0472">Membrane</keyword>
<gene>
    <name evidence="9" type="ORF">ACFP5Y_07690</name>
</gene>
<protein>
    <submittedName>
        <fullName evidence="9">Type II secretion system F family protein</fullName>
    </submittedName>
</protein>
<feature type="transmembrane region" description="Helical" evidence="7">
    <location>
        <begin position="164"/>
        <end position="187"/>
    </location>
</feature>
<dbReference type="PANTHER" id="PTHR30012">
    <property type="entry name" value="GENERAL SECRETION PATHWAY PROTEIN"/>
    <property type="match status" value="1"/>
</dbReference>
<dbReference type="EMBL" id="JBHSSC010000033">
    <property type="protein sequence ID" value="MFC6181097.1"/>
    <property type="molecule type" value="Genomic_DNA"/>
</dbReference>
<comment type="similarity">
    <text evidence="2">Belongs to the GSP F family.</text>
</comment>
<keyword evidence="10" id="KW-1185">Reference proteome</keyword>
<evidence type="ECO:0000313" key="9">
    <source>
        <dbReference type="EMBL" id="MFC6181097.1"/>
    </source>
</evidence>
<accession>A0ABW1S0U4</accession>
<dbReference type="Gene3D" id="1.20.81.30">
    <property type="entry name" value="Type II secretion system (T2SS), domain F"/>
    <property type="match status" value="1"/>
</dbReference>
<dbReference type="InterPro" id="IPR018076">
    <property type="entry name" value="T2SS_GspF_dom"/>
</dbReference>
<name>A0ABW1S0U4_9LACO</name>
<evidence type="ECO:0000259" key="8">
    <source>
        <dbReference type="Pfam" id="PF00482"/>
    </source>
</evidence>
<dbReference type="Proteomes" id="UP001596282">
    <property type="component" value="Unassembled WGS sequence"/>
</dbReference>
<reference evidence="10" key="1">
    <citation type="journal article" date="2019" name="Int. J. Syst. Evol. Microbiol.">
        <title>The Global Catalogue of Microorganisms (GCM) 10K type strain sequencing project: providing services to taxonomists for standard genome sequencing and annotation.</title>
        <authorList>
            <consortium name="The Broad Institute Genomics Platform"/>
            <consortium name="The Broad Institute Genome Sequencing Center for Infectious Disease"/>
            <person name="Wu L."/>
            <person name="Ma J."/>
        </authorList>
    </citation>
    <scope>NUCLEOTIDE SEQUENCE [LARGE SCALE GENOMIC DNA]</scope>
    <source>
        <strain evidence="10">CCM 8933</strain>
    </source>
</reference>
<sequence>MNPKAYWAALVRAWPLVSNETQRLTIKQQAFLFETLADLINNGFSLQAAMRFVVDVQGRQFKLLAPVITSLANGASLAAALQDYVAIDLYYQLLIAEEHGELTTTLIQAGQLMRTKATQQQQIRRLLQYPMVLLVLLVGTLVMVKTAILPNFDQALTAPAQSMSWQLILGSLATIIGLGGLLVGGQLKRLPVRERYQYLVRWPIVGALIRTYCGYYLALNAGMLLSGGLGLRAICEVSRHFHVQSLIQQQGVAVEQALMNGQALPEIIRDDRLLPNELAVLVGKQSPTSQLSKELIYFATLQYDRLVRDLNRLISWIQPLMFMIIAIVIVGTYLSILLPMYHSMGELVK</sequence>
<comment type="subcellular location">
    <subcellularLocation>
        <location evidence="1">Cell membrane</location>
        <topology evidence="1">Multi-pass membrane protein</topology>
    </subcellularLocation>
</comment>